<accession>A0ABT8EMN9</accession>
<dbReference type="PANTHER" id="PTHR45772">
    <property type="entry name" value="CONSERVED COMPONENT OF ABC TRANSPORTER FOR NATURAL AMINO ACIDS-RELATED"/>
    <property type="match status" value="1"/>
</dbReference>
<reference evidence="6" key="1">
    <citation type="submission" date="2021-11" db="EMBL/GenBank/DDBJ databases">
        <title>Draft genome sequence of Alcaligenes endophyticus type strain CCUG 75668T.</title>
        <authorList>
            <person name="Salva-Serra F."/>
            <person name="Duran R.E."/>
            <person name="Seeger M."/>
            <person name="Moore E.R.B."/>
            <person name="Jaen-Luchoro D."/>
        </authorList>
    </citation>
    <scope>NUCLEOTIDE SEQUENCE</scope>
    <source>
        <strain evidence="6">CCUG 75668</strain>
    </source>
</reference>
<keyword evidence="3" id="KW-0547">Nucleotide-binding</keyword>
<dbReference type="GO" id="GO:0005524">
    <property type="term" value="F:ATP binding"/>
    <property type="evidence" value="ECO:0007669"/>
    <property type="project" value="UniProtKB-KW"/>
</dbReference>
<dbReference type="SMART" id="SM00382">
    <property type="entry name" value="AAA"/>
    <property type="match status" value="1"/>
</dbReference>
<feature type="domain" description="ABC transporter" evidence="5">
    <location>
        <begin position="7"/>
        <end position="239"/>
    </location>
</feature>
<evidence type="ECO:0000256" key="1">
    <source>
        <dbReference type="ARBA" id="ARBA00022448"/>
    </source>
</evidence>
<dbReference type="InterPro" id="IPR003439">
    <property type="entry name" value="ABC_transporter-like_ATP-bd"/>
</dbReference>
<evidence type="ECO:0000313" key="7">
    <source>
        <dbReference type="Proteomes" id="UP001168613"/>
    </source>
</evidence>
<dbReference type="CDD" id="cd03219">
    <property type="entry name" value="ABC_Mj1267_LivG_branched"/>
    <property type="match status" value="1"/>
</dbReference>
<evidence type="ECO:0000256" key="4">
    <source>
        <dbReference type="ARBA" id="ARBA00022840"/>
    </source>
</evidence>
<dbReference type="SUPFAM" id="SSF52540">
    <property type="entry name" value="P-loop containing nucleoside triphosphate hydrolases"/>
    <property type="match status" value="1"/>
</dbReference>
<dbReference type="InterPro" id="IPR027417">
    <property type="entry name" value="P-loop_NTPase"/>
</dbReference>
<dbReference type="Proteomes" id="UP001168613">
    <property type="component" value="Unassembled WGS sequence"/>
</dbReference>
<dbReference type="Gene3D" id="3.40.50.300">
    <property type="entry name" value="P-loop containing nucleotide triphosphate hydrolases"/>
    <property type="match status" value="1"/>
</dbReference>
<protein>
    <submittedName>
        <fullName evidence="6">ATP-binding cassette domain-containing protein</fullName>
    </submittedName>
</protein>
<dbReference type="EMBL" id="JAJHNU010000004">
    <property type="protein sequence ID" value="MDN4122462.1"/>
    <property type="molecule type" value="Genomic_DNA"/>
</dbReference>
<evidence type="ECO:0000313" key="6">
    <source>
        <dbReference type="EMBL" id="MDN4122462.1"/>
    </source>
</evidence>
<keyword evidence="2" id="KW-1003">Cell membrane</keyword>
<keyword evidence="1" id="KW-0813">Transport</keyword>
<dbReference type="RefSeq" id="WP_266123322.1">
    <property type="nucleotide sequence ID" value="NZ_JAJHNU010000004.1"/>
</dbReference>
<dbReference type="Pfam" id="PF00005">
    <property type="entry name" value="ABC_tran"/>
    <property type="match status" value="1"/>
</dbReference>
<proteinExistence type="predicted"/>
<evidence type="ECO:0000259" key="5">
    <source>
        <dbReference type="PROSITE" id="PS50893"/>
    </source>
</evidence>
<gene>
    <name evidence="6" type="ORF">LMS43_14295</name>
</gene>
<dbReference type="PROSITE" id="PS50893">
    <property type="entry name" value="ABC_TRANSPORTER_2"/>
    <property type="match status" value="1"/>
</dbReference>
<dbReference type="InterPro" id="IPR051120">
    <property type="entry name" value="ABC_AA/LPS_Transport"/>
</dbReference>
<evidence type="ECO:0000256" key="2">
    <source>
        <dbReference type="ARBA" id="ARBA00022475"/>
    </source>
</evidence>
<dbReference type="InterPro" id="IPR003593">
    <property type="entry name" value="AAA+_ATPase"/>
</dbReference>
<dbReference type="PANTHER" id="PTHR45772:SF8">
    <property type="entry name" value="HIGH-AFFINITY BRANCHED-CHAIN AMINO ACID TRANSPORT ATP-BINDING PROTEIN"/>
    <property type="match status" value="1"/>
</dbReference>
<evidence type="ECO:0000256" key="3">
    <source>
        <dbReference type="ARBA" id="ARBA00022741"/>
    </source>
</evidence>
<name>A0ABT8EMN9_9BURK</name>
<sequence>MKSDYLIEAQDISMRFGGVHALTKVNFTLERKELRCLIGPNGAGKSTFFKILSGQQKPSSGQLWYAGKAMVGRPTYEFARMGMGIKNQLPSVLDGLSIQENIYLALSTTHGSRKPQSAECIWHLLEQVGLDKQRERLVGELAHGQRQWIEIAMVLAGNPELVLLDEPAAGMSDDETGRTAELIRAMTEHAAVIVVEHDMAFIRSIAKKVTVFHQGHILMEDSFDAVVRDVTVRNVYLGRSASC</sequence>
<keyword evidence="7" id="KW-1185">Reference proteome</keyword>
<organism evidence="6 7">
    <name type="scientific">Alcaligenes endophyticus</name>
    <dbReference type="NCBI Taxonomy" id="1929088"/>
    <lineage>
        <taxon>Bacteria</taxon>
        <taxon>Pseudomonadati</taxon>
        <taxon>Pseudomonadota</taxon>
        <taxon>Betaproteobacteria</taxon>
        <taxon>Burkholderiales</taxon>
        <taxon>Alcaligenaceae</taxon>
        <taxon>Alcaligenes</taxon>
    </lineage>
</organism>
<keyword evidence="4 6" id="KW-0067">ATP-binding</keyword>
<comment type="caution">
    <text evidence="6">The sequence shown here is derived from an EMBL/GenBank/DDBJ whole genome shotgun (WGS) entry which is preliminary data.</text>
</comment>
<keyword evidence="2" id="KW-0472">Membrane</keyword>